<keyword evidence="4" id="KW-0347">Helicase</keyword>
<keyword evidence="5" id="KW-0067">ATP-binding</keyword>
<dbReference type="InterPro" id="IPR038726">
    <property type="entry name" value="PDDEXK_AddAB-type"/>
</dbReference>
<dbReference type="GO" id="GO:0016787">
    <property type="term" value="F:hydrolase activity"/>
    <property type="evidence" value="ECO:0007669"/>
    <property type="project" value="UniProtKB-KW"/>
</dbReference>
<evidence type="ECO:0000256" key="7">
    <source>
        <dbReference type="ARBA" id="ARBA00023204"/>
    </source>
</evidence>
<evidence type="ECO:0000313" key="10">
    <source>
        <dbReference type="Proteomes" id="UP001220217"/>
    </source>
</evidence>
<sequence>MNSLFQITDFPEFSWSYSRHKMITQCNRKYAYHYYVSHNGWLDSASAQSQSAYRLKKVSTLSMYAGQAVRQVIIEAISDYTSTQLVPSEQNLVEKVQQLLNNALRDSTDYGELWYHKPAQYKMLLEFYENGYISKKDLKDMQKRVHICVHNFLQSKSFCDVLSSPSLEVESHQSFRSINVYDHKVYAPFHSLFKNPITDEFTIVDWKTSKQTKDDLFQLAIYALYVLAEYNISVDRIKVRNEYLLSGSARTYQLTLHEIEAVLRKVDTSIDYMKTFLEHSEVNQPLPLEHFPQADTPSSCHGCAFKELCQTG</sequence>
<protein>
    <submittedName>
        <fullName evidence="9">PD-(D/E)XK nuclease family protein</fullName>
    </submittedName>
</protein>
<dbReference type="Pfam" id="PF12705">
    <property type="entry name" value="PDDEXK_1"/>
    <property type="match status" value="1"/>
</dbReference>
<evidence type="ECO:0000313" key="9">
    <source>
        <dbReference type="EMBL" id="WEA46902.1"/>
    </source>
</evidence>
<evidence type="ECO:0000256" key="4">
    <source>
        <dbReference type="ARBA" id="ARBA00022806"/>
    </source>
</evidence>
<organism evidence="9 10">
    <name type="scientific">Priestia aryabhattai</name>
    <name type="common">Bacillus aryabhattai</name>
    <dbReference type="NCBI Taxonomy" id="412384"/>
    <lineage>
        <taxon>Bacteria</taxon>
        <taxon>Bacillati</taxon>
        <taxon>Bacillota</taxon>
        <taxon>Bacilli</taxon>
        <taxon>Bacillales</taxon>
        <taxon>Bacillaceae</taxon>
        <taxon>Priestia</taxon>
    </lineage>
</organism>
<keyword evidence="1" id="KW-0547">Nucleotide-binding</keyword>
<dbReference type="InterPro" id="IPR011604">
    <property type="entry name" value="PDDEXK-like_dom_sf"/>
</dbReference>
<dbReference type="RefSeq" id="WP_275037563.1">
    <property type="nucleotide sequence ID" value="NZ_CP118718.1"/>
</dbReference>
<gene>
    <name evidence="9" type="ORF">PWO00_13330</name>
</gene>
<dbReference type="EMBL" id="CP118718">
    <property type="protein sequence ID" value="WEA46902.1"/>
    <property type="molecule type" value="Genomic_DNA"/>
</dbReference>
<evidence type="ECO:0000256" key="2">
    <source>
        <dbReference type="ARBA" id="ARBA00022763"/>
    </source>
</evidence>
<evidence type="ECO:0000256" key="6">
    <source>
        <dbReference type="ARBA" id="ARBA00023125"/>
    </source>
</evidence>
<dbReference type="AlphaFoldDB" id="A0ABD7X3S8"/>
<evidence type="ECO:0000256" key="5">
    <source>
        <dbReference type="ARBA" id="ARBA00022840"/>
    </source>
</evidence>
<evidence type="ECO:0000256" key="3">
    <source>
        <dbReference type="ARBA" id="ARBA00022801"/>
    </source>
</evidence>
<dbReference type="GO" id="GO:0006281">
    <property type="term" value="P:DNA repair"/>
    <property type="evidence" value="ECO:0007669"/>
    <property type="project" value="UniProtKB-KW"/>
</dbReference>
<dbReference type="GO" id="GO:0003677">
    <property type="term" value="F:DNA binding"/>
    <property type="evidence" value="ECO:0007669"/>
    <property type="project" value="UniProtKB-KW"/>
</dbReference>
<dbReference type="Gene3D" id="3.90.320.10">
    <property type="match status" value="1"/>
</dbReference>
<keyword evidence="2" id="KW-0227">DNA damage</keyword>
<evidence type="ECO:0000256" key="1">
    <source>
        <dbReference type="ARBA" id="ARBA00022741"/>
    </source>
</evidence>
<keyword evidence="6" id="KW-0238">DNA-binding</keyword>
<accession>A0ABD7X3S8</accession>
<evidence type="ECO:0000259" key="8">
    <source>
        <dbReference type="Pfam" id="PF12705"/>
    </source>
</evidence>
<feature type="domain" description="PD-(D/E)XK endonuclease-like" evidence="8">
    <location>
        <begin position="200"/>
        <end position="310"/>
    </location>
</feature>
<dbReference type="Proteomes" id="UP001220217">
    <property type="component" value="Chromosome"/>
</dbReference>
<keyword evidence="3" id="KW-0378">Hydrolase</keyword>
<proteinExistence type="predicted"/>
<dbReference type="GO" id="GO:0005524">
    <property type="term" value="F:ATP binding"/>
    <property type="evidence" value="ECO:0007669"/>
    <property type="project" value="UniProtKB-KW"/>
</dbReference>
<name>A0ABD7X3S8_PRIAR</name>
<dbReference type="GO" id="GO:0004386">
    <property type="term" value="F:helicase activity"/>
    <property type="evidence" value="ECO:0007669"/>
    <property type="project" value="UniProtKB-KW"/>
</dbReference>
<keyword evidence="7" id="KW-0234">DNA repair</keyword>
<reference evidence="9 10" key="1">
    <citation type="submission" date="2023-02" db="EMBL/GenBank/DDBJ databases">
        <title>Complete genome sequence of Priestia aryabhattai G5MAi6, a methanol-tolerant strain isolated from tap water in Hong Kong.</title>
        <authorList>
            <person name="Leung K.M."/>
            <person name="Lai G.K.K."/>
            <person name="Griffin S.D.J."/>
        </authorList>
    </citation>
    <scope>NUCLEOTIDE SEQUENCE [LARGE SCALE GENOMIC DNA]</scope>
    <source>
        <strain evidence="9 10">G5MAi6</strain>
    </source>
</reference>